<dbReference type="RefSeq" id="WP_120114424.1">
    <property type="nucleotide sequence ID" value="NZ_QXQB01000009.1"/>
</dbReference>
<name>A0A3A6PA19_9BACL</name>
<dbReference type="Gene3D" id="2.180.10.10">
    <property type="entry name" value="RHS repeat-associated core"/>
    <property type="match status" value="1"/>
</dbReference>
<organism evidence="4 5">
    <name type="scientific">Paenibacillus pinisoli</name>
    <dbReference type="NCBI Taxonomy" id="1276110"/>
    <lineage>
        <taxon>Bacteria</taxon>
        <taxon>Bacillati</taxon>
        <taxon>Bacillota</taxon>
        <taxon>Bacilli</taxon>
        <taxon>Bacillales</taxon>
        <taxon>Paenibacillaceae</taxon>
        <taxon>Paenibacillus</taxon>
    </lineage>
</organism>
<sequence>MRASWRSKAIVFILIISLFVSLFEAPLNNRAYAEEQQESSSSLTSAIVSERFDVSKEFVQSEVDTGLLLSHVYSILYRAEQDGMTYEEAKSILLAPEVNESQTVTSEVKNAELPVSLVLQELKPNNSEEENMSQGGLENKASASSKSAAAAKPPTKEEPPVYTKESMSQAPYSVNLNNEVISSLSGSLMTGMTDMSLPGRNGMSFNLTRQYSSDDSAFFDMDYSIQYYPVTINFYYVSFYATRKYVSYDIMYNEKSFLQYDYNGDGLPDDSSFIPSHKSVLYGNYPTNSQATQVLNQGITYTIAADSRMQTTSRTSSTNSFPASVSYSQDGYTGTLTKQGTSSVISGSYIPADSKTQPASCSRKKYGSYNSSGVWVKTSEDPECPSTYPYNSGGYSGNLPRTTTTTVNECPATGKANTPCTGHWIANYSGTVTRPASDTRVWQQNYQGQVIKPGSSSKTKTSSWRSIGNGRYERDVYEITSAWIDPRESTGESTQRTTVVFLDYEDALSELNRINASVGAFVESSNGYNYYISSNPAPTIVPLPVGEEQDYRYINTTKQPLNEKLYPIGKGWSWKLPHVEINGSKQKVYLADGGSYDVENGNLKDYTWLGLSFKEDTTVSVNGESSKYVLSTVDEMLKQYFTSDGRIIQMKDAYNNTISFHYAQNATYNRKLLSQVSDSIGNSINITYTTTNVILTKGTEKVVYEKRTENGKELLDAVTDQEGRRTTYSYNLAPAKFNLMGFDENRAISNPYALLSKINHPTGAITEYTYETAPVKRYMGSSSFMEAYRISARADRLQYSDGSSMLNNYHTITYNGDYLKSHGKTETFSSTLFDGLTSTLFNYKKEFINNNQPVQFYLESQSTSAEGWQKTTTNTYTKKVGTRNYAVNSPTTIISSDNKTSDTLTTTIQYDDYGNVISSVDPSGATTTYTYDATKKWLKNSLQQVDTNQYLYTEYIRNAKGDIVETFVRKNNSTGEVLSYIYKGSIDAHGNFSTVNIANGSKMQLTIIEYDSTYRAFPSRQITLYKDAYGIQNHISKRFEYNKTNGQLIAYVDGNDARTTYDLDKIGRITRVTHPDNTSLIAEYNDLQNIVTVTDEMGRKLRTVYNGLGWKSEEGIIGKNGYEVKLRTDHDQNGRALWVEDAFGNRNSFQYDAWGRSTKTISPNKSETVTSYNDSSREVLITDAVGNTSIEVFDKFGRSIRSEEKLANGSRKIMLHNSYNLMNGLLQQQTDANQATTIFSYDILGQLTAVTNSKGEVTRYSYDQLGQHIKTTFPDGNEVQKVYDELGRLIQSIDSMNQKVTYFYDANSNRSKLVDKKGQTFLYSYNNRNMLLSKQGPTETISFTYYNDGSRKSMTDNTGTTNYGYDPHTGQVTNVAFPDSKVIAYSYNNQGQRVSMTTPFGDRVTYKYNTTNQLSELKWNDLKSIGYSYYSNGQLQKTNSNNTMEAIHTYTNGSLSRLKQETANGELKREYQYNYDNNKNITSISERNNEEVTSDNSFAYDQLNRIQSSTLFNETYSYDNRGNRQTLTTDSAPSLSDNIAYEYDEWDRLTKVTKADGTSVSYRYNGDNLLVERTENGSTIRYYYDGQNIIAEGIVQPDGMIVEKVSYLRGNKLEMLEDVNNQVGYYGYNGHGDVTGIIGADGSVLNEYSYDIWGKPIVEEEEIPNTFRYSGEFWDSSTELQYLRARWYDPITGRFVNEDTYQGDIYKTQTLNYYTYVINNPLKYIDPTGNYCVSADGNWAHAGECKDLQKSYWFPDANQPVVENGYLVGRGGVYTDAYKKANIQFNAWNATRKPTVRDPGPVTNKNSHTAKPIVKEFSGYDQMFDAYSEKIGFSLSEGFGAYTSYSKYKNGFELTFESGDILRFEFSLANINVGFYIDPVGTLFIGFDMNIGMMEATMLQQMQNNYYMASSISVSLGSRSYYIKFENGQFKAHVTPVPLIGFGGGLGIEKRPIK</sequence>
<dbReference type="NCBIfam" id="TIGR03696">
    <property type="entry name" value="Rhs_assc_core"/>
    <property type="match status" value="1"/>
</dbReference>
<dbReference type="Pfam" id="PF05593">
    <property type="entry name" value="RHS_repeat"/>
    <property type="match status" value="1"/>
</dbReference>
<dbReference type="InterPro" id="IPR050708">
    <property type="entry name" value="T6SS_VgrG/RHS"/>
</dbReference>
<keyword evidence="1" id="KW-0677">Repeat</keyword>
<dbReference type="InterPro" id="IPR056823">
    <property type="entry name" value="TEN-like_YD-shell"/>
</dbReference>
<feature type="region of interest" description="Disordered" evidence="2">
    <location>
        <begin position="121"/>
        <end position="168"/>
    </location>
</feature>
<dbReference type="OrthoDB" id="41445at2"/>
<evidence type="ECO:0000256" key="2">
    <source>
        <dbReference type="SAM" id="MobiDB-lite"/>
    </source>
</evidence>
<dbReference type="InterPro" id="IPR022385">
    <property type="entry name" value="Rhs_assc_core"/>
</dbReference>
<dbReference type="NCBIfam" id="TIGR01643">
    <property type="entry name" value="YD_repeat_2x"/>
    <property type="match status" value="2"/>
</dbReference>
<accession>A0A3A6PA19</accession>
<evidence type="ECO:0000313" key="4">
    <source>
        <dbReference type="EMBL" id="RJX36755.1"/>
    </source>
</evidence>
<dbReference type="InterPro" id="IPR006530">
    <property type="entry name" value="YD"/>
</dbReference>
<dbReference type="EMBL" id="QXQB01000009">
    <property type="protein sequence ID" value="RJX36755.1"/>
    <property type="molecule type" value="Genomic_DNA"/>
</dbReference>
<evidence type="ECO:0000256" key="1">
    <source>
        <dbReference type="ARBA" id="ARBA00022737"/>
    </source>
</evidence>
<evidence type="ECO:0000313" key="5">
    <source>
        <dbReference type="Proteomes" id="UP000267798"/>
    </source>
</evidence>
<feature type="domain" description="Teneurin-like YD-shell" evidence="3">
    <location>
        <begin position="1171"/>
        <end position="1376"/>
    </location>
</feature>
<dbReference type="PANTHER" id="PTHR32305">
    <property type="match status" value="1"/>
</dbReference>
<dbReference type="Proteomes" id="UP000267798">
    <property type="component" value="Unassembled WGS sequence"/>
</dbReference>
<dbReference type="PANTHER" id="PTHR32305:SF15">
    <property type="entry name" value="PROTEIN RHSA-RELATED"/>
    <property type="match status" value="1"/>
</dbReference>
<feature type="domain" description="Teneurin-like YD-shell" evidence="3">
    <location>
        <begin position="1453"/>
        <end position="1721"/>
    </location>
</feature>
<comment type="caution">
    <text evidence="4">The sequence shown here is derived from an EMBL/GenBank/DDBJ whole genome shotgun (WGS) entry which is preliminary data.</text>
</comment>
<feature type="compositionally biased region" description="Low complexity" evidence="2">
    <location>
        <begin position="140"/>
        <end position="152"/>
    </location>
</feature>
<dbReference type="InterPro" id="IPR031325">
    <property type="entry name" value="RHS_repeat"/>
</dbReference>
<evidence type="ECO:0000259" key="3">
    <source>
        <dbReference type="Pfam" id="PF25023"/>
    </source>
</evidence>
<gene>
    <name evidence="4" type="ORF">D3P09_26320</name>
</gene>
<dbReference type="Pfam" id="PF25023">
    <property type="entry name" value="TEN_YD-shell"/>
    <property type="match status" value="2"/>
</dbReference>
<reference evidence="4 5" key="1">
    <citation type="submission" date="2018-09" db="EMBL/GenBank/DDBJ databases">
        <title>Paenibacillus aracenensis nov. sp. isolated from a cave in southern Spain.</title>
        <authorList>
            <person name="Jurado V."/>
            <person name="Gutierrez-Patricio S."/>
            <person name="Gonzalez-Pimentel J.L."/>
            <person name="Miller A.Z."/>
            <person name="Laiz L."/>
            <person name="Saiz-Jimenez C."/>
        </authorList>
    </citation>
    <scope>NUCLEOTIDE SEQUENCE [LARGE SCALE GENOMIC DNA]</scope>
    <source>
        <strain evidence="4 5">JCM 19203</strain>
    </source>
</reference>
<keyword evidence="5" id="KW-1185">Reference proteome</keyword>
<proteinExistence type="predicted"/>
<protein>
    <submittedName>
        <fullName evidence="4">RHS repeat protein</fullName>
    </submittedName>
</protein>